<evidence type="ECO:0000313" key="2">
    <source>
        <dbReference type="Proteomes" id="UP000216454"/>
    </source>
</evidence>
<dbReference type="Proteomes" id="UP000216454">
    <property type="component" value="Unassembled WGS sequence"/>
</dbReference>
<comment type="caution">
    <text evidence="1">The sequence shown here is derived from an EMBL/GenBank/DDBJ whole genome shotgun (WGS) entry which is preliminary data.</text>
</comment>
<gene>
    <name evidence="1" type="ORF">PSSU_1693</name>
</gene>
<evidence type="ECO:0000313" key="1">
    <source>
        <dbReference type="EMBL" id="OZG48869.1"/>
    </source>
</evidence>
<proteinExistence type="predicted"/>
<name>A0A261EPT7_9BIFI</name>
<reference evidence="1 2" key="1">
    <citation type="journal article" date="2017" name="BMC Genomics">
        <title>Comparative genomic and phylogenomic analyses of the Bifidobacteriaceae family.</title>
        <authorList>
            <person name="Lugli G.A."/>
            <person name="Milani C."/>
            <person name="Turroni F."/>
            <person name="Duranti S."/>
            <person name="Mancabelli L."/>
            <person name="Mangifesta M."/>
            <person name="Ferrario C."/>
            <person name="Modesto M."/>
            <person name="Mattarelli P."/>
            <person name="Jiri K."/>
            <person name="van Sinderen D."/>
            <person name="Ventura M."/>
        </authorList>
    </citation>
    <scope>NUCLEOTIDE SEQUENCE [LARGE SCALE GENOMIC DNA]</scope>
    <source>
        <strain evidence="1 2">DSM 24744</strain>
    </source>
</reference>
<dbReference type="RefSeq" id="WP_094691998.1">
    <property type="nucleotide sequence ID" value="NZ_MWWQ01000019.1"/>
</dbReference>
<keyword evidence="2" id="KW-1185">Reference proteome</keyword>
<dbReference type="AlphaFoldDB" id="A0A261EPT7"/>
<accession>A0A261EPT7</accession>
<protein>
    <submittedName>
        <fullName evidence="1">Uncharacterized protein</fullName>
    </submittedName>
</protein>
<sequence length="182" mass="20198">MTVMTQDAYKTAIIEWVGILTTGTEPSPQLAEAFTSSVYTDRHLRDMMLVSTLSVKPMGEDVLIACADPHGEEIHTTVYDTLTALFNDNGYTPDHERFDNALDALFTLMAYAKDDSWVCANVDAMLAYLYWALGETSAAETAVQQAFEESGDGEPPSIAQMIRRALGFRIQPRYLEDLVEAD</sequence>
<dbReference type="EMBL" id="MWWQ01000019">
    <property type="protein sequence ID" value="OZG48869.1"/>
    <property type="molecule type" value="Genomic_DNA"/>
</dbReference>
<organism evidence="1 2">
    <name type="scientific">Pseudoscardovia suis</name>
    <dbReference type="NCBI Taxonomy" id="987063"/>
    <lineage>
        <taxon>Bacteria</taxon>
        <taxon>Bacillati</taxon>
        <taxon>Actinomycetota</taxon>
        <taxon>Actinomycetes</taxon>
        <taxon>Bifidobacteriales</taxon>
        <taxon>Bifidobacteriaceae</taxon>
        <taxon>Pseudoscardovia</taxon>
    </lineage>
</organism>